<evidence type="ECO:0000256" key="1">
    <source>
        <dbReference type="PROSITE-ProRule" id="PRU00023"/>
    </source>
</evidence>
<reference evidence="4 5" key="1">
    <citation type="journal article" date="2018" name="Science">
        <title>The opium poppy genome and morphinan production.</title>
        <authorList>
            <person name="Guo L."/>
            <person name="Winzer T."/>
            <person name="Yang X."/>
            <person name="Li Y."/>
            <person name="Ning Z."/>
            <person name="He Z."/>
            <person name="Teodor R."/>
            <person name="Lu Y."/>
            <person name="Bowser T.A."/>
            <person name="Graham I.A."/>
            <person name="Ye K."/>
        </authorList>
    </citation>
    <scope>NUCLEOTIDE SEQUENCE [LARGE SCALE GENOMIC DNA]</scope>
    <source>
        <strain evidence="5">cv. HN1</strain>
        <tissue evidence="4">Leaves</tissue>
    </source>
</reference>
<dbReference type="EMBL" id="CM010724">
    <property type="protein sequence ID" value="RZC80031.1"/>
    <property type="molecule type" value="Genomic_DNA"/>
</dbReference>
<keyword evidence="2" id="KW-1133">Transmembrane helix</keyword>
<feature type="transmembrane region" description="Helical" evidence="2">
    <location>
        <begin position="581"/>
        <end position="605"/>
    </location>
</feature>
<dbReference type="OMA" id="HRPANIF"/>
<dbReference type="Proteomes" id="UP000316621">
    <property type="component" value="Chromosome 10"/>
</dbReference>
<evidence type="ECO:0000256" key="2">
    <source>
        <dbReference type="SAM" id="Phobius"/>
    </source>
</evidence>
<feature type="repeat" description="ANK" evidence="1">
    <location>
        <begin position="113"/>
        <end position="145"/>
    </location>
</feature>
<dbReference type="Pfam" id="PF12796">
    <property type="entry name" value="Ank_2"/>
    <property type="match status" value="1"/>
</dbReference>
<dbReference type="PANTHER" id="PTHR24177:SF292">
    <property type="entry name" value="ANKYRIN REPEAT FAMILY PROTEIN-RELATED"/>
    <property type="match status" value="1"/>
</dbReference>
<dbReference type="Gramene" id="RZC80031">
    <property type="protein sequence ID" value="RZC80031"/>
    <property type="gene ID" value="C5167_042605"/>
</dbReference>
<keyword evidence="1" id="KW-0040">ANK repeat</keyword>
<keyword evidence="2" id="KW-0812">Transmembrane</keyword>
<proteinExistence type="predicted"/>
<accession>A0A4Y7L6M5</accession>
<evidence type="ECO:0000313" key="4">
    <source>
        <dbReference type="EMBL" id="RZC80031.1"/>
    </source>
</evidence>
<sequence>MGTRGSVATEGPRAKEICISVRQRSFNYAYCYKATEYGRDLKQYLTLLDAAMSNNWESAAQFIKNDPSSVNVAITVCGRTALHIAAGAGHSKFILKLVDHMSMEALELKDSYDGNTALHLAVISGLDDAVKAMVHKHGNLTRICNKNGSNPLLNAAIHVSVEHAEIIRFLCDEMKNEPSSFLGNSGAQLICNITRAGLYELATNLIHEHPSLATAQLDNGTTALDVIPEKDLSIPTAYEESTLSLLAYHQHCTITDKPASIFLKMLFCFGSKSKGFHRRKLKSYIVLELVNLVFEEITLMPREEMFQFFLGSNFLKTAAKNGSVGIIKMCIATYPDQLWLPREGRNIFQIAVENRQEKIFNYSYEHMNADEKILTTHIVESNGGNILHVAAKIAPPSRLNIYTSPVVQMQSEIIWFKKVEKRVPRALRNMRNKDGETPREVFTREHKHLVKTAEAYMIRTAESCLVVASLVATVAFAAAITLPGGTFSDSNATDEKGKPIFLGKKKFLAFMVADALALFSSTTTILLFLSIFIGNHNEGNFKEILPRRLKRGLGSLILSVLSVVIAFSIALYIILGDRYKWAPYLIVVAACYSLLISLKSLYILFVELDDIKGPVLYWAIPKDHKPNVRIVLKNV</sequence>
<protein>
    <recommendedName>
        <fullName evidence="3">PGG domain-containing protein</fullName>
    </recommendedName>
</protein>
<dbReference type="InterPro" id="IPR002110">
    <property type="entry name" value="Ankyrin_rpt"/>
</dbReference>
<dbReference type="Gene3D" id="1.25.40.20">
    <property type="entry name" value="Ankyrin repeat-containing domain"/>
    <property type="match status" value="1"/>
</dbReference>
<feature type="transmembrane region" description="Helical" evidence="2">
    <location>
        <begin position="464"/>
        <end position="487"/>
    </location>
</feature>
<dbReference type="SMART" id="SM00248">
    <property type="entry name" value="ANK"/>
    <property type="match status" value="5"/>
</dbReference>
<feature type="domain" description="PGG" evidence="3">
    <location>
        <begin position="457"/>
        <end position="573"/>
    </location>
</feature>
<gene>
    <name evidence="4" type="ORF">C5167_042605</name>
</gene>
<keyword evidence="5" id="KW-1185">Reference proteome</keyword>
<dbReference type="OrthoDB" id="1921232at2759"/>
<dbReference type="SUPFAM" id="SSF48403">
    <property type="entry name" value="Ankyrin repeat"/>
    <property type="match status" value="1"/>
</dbReference>
<dbReference type="GO" id="GO:0016020">
    <property type="term" value="C:membrane"/>
    <property type="evidence" value="ECO:0007669"/>
    <property type="project" value="TreeGrafter"/>
</dbReference>
<dbReference type="PROSITE" id="PS50088">
    <property type="entry name" value="ANK_REPEAT"/>
    <property type="match status" value="1"/>
</dbReference>
<dbReference type="InterPro" id="IPR026961">
    <property type="entry name" value="PGG_dom"/>
</dbReference>
<keyword evidence="2" id="KW-0472">Membrane</keyword>
<dbReference type="PANTHER" id="PTHR24177">
    <property type="entry name" value="CASKIN"/>
    <property type="match status" value="1"/>
</dbReference>
<dbReference type="AlphaFoldDB" id="A0A4Y7L6M5"/>
<name>A0A4Y7L6M5_PAPSO</name>
<dbReference type="Pfam" id="PF13962">
    <property type="entry name" value="PGG"/>
    <property type="match status" value="1"/>
</dbReference>
<feature type="transmembrane region" description="Helical" evidence="2">
    <location>
        <begin position="507"/>
        <end position="532"/>
    </location>
</feature>
<evidence type="ECO:0000259" key="3">
    <source>
        <dbReference type="Pfam" id="PF13962"/>
    </source>
</evidence>
<evidence type="ECO:0000313" key="5">
    <source>
        <dbReference type="Proteomes" id="UP000316621"/>
    </source>
</evidence>
<feature type="transmembrane region" description="Helical" evidence="2">
    <location>
        <begin position="553"/>
        <end position="575"/>
    </location>
</feature>
<organism evidence="4 5">
    <name type="scientific">Papaver somniferum</name>
    <name type="common">Opium poppy</name>
    <dbReference type="NCBI Taxonomy" id="3469"/>
    <lineage>
        <taxon>Eukaryota</taxon>
        <taxon>Viridiplantae</taxon>
        <taxon>Streptophyta</taxon>
        <taxon>Embryophyta</taxon>
        <taxon>Tracheophyta</taxon>
        <taxon>Spermatophyta</taxon>
        <taxon>Magnoliopsida</taxon>
        <taxon>Ranunculales</taxon>
        <taxon>Papaveraceae</taxon>
        <taxon>Papaveroideae</taxon>
        <taxon>Papaver</taxon>
    </lineage>
</organism>
<dbReference type="InterPro" id="IPR036770">
    <property type="entry name" value="Ankyrin_rpt-contain_sf"/>
</dbReference>